<dbReference type="GO" id="GO:0043066">
    <property type="term" value="P:negative regulation of apoptotic process"/>
    <property type="evidence" value="ECO:0007669"/>
    <property type="project" value="TreeGrafter"/>
</dbReference>
<gene>
    <name evidence="7" type="primary">LOC4814132</name>
</gene>
<dbReference type="GO" id="GO:0031072">
    <property type="term" value="F:heat shock protein binding"/>
    <property type="evidence" value="ECO:0007669"/>
    <property type="project" value="InterPro"/>
</dbReference>
<dbReference type="PROSITE" id="PS51188">
    <property type="entry name" value="ZF_CR"/>
    <property type="match status" value="1"/>
</dbReference>
<dbReference type="KEGG" id="dpo:4814132"/>
<keyword evidence="1" id="KW-0479">Metal-binding</keyword>
<name>Q29FJ4_DROPS</name>
<dbReference type="Pfam" id="PF00226">
    <property type="entry name" value="DnaJ"/>
    <property type="match status" value="1"/>
</dbReference>
<keyword evidence="4" id="KW-0862">Zinc</keyword>
<evidence type="ECO:0000313" key="6">
    <source>
        <dbReference type="Proteomes" id="UP000001819"/>
    </source>
</evidence>
<dbReference type="FunFam" id="2.60.260.20:FF:000005">
    <property type="entry name" value="Chaperone protein dnaJ 1, mitochondrial"/>
    <property type="match status" value="1"/>
</dbReference>
<dbReference type="GeneID" id="4814132"/>
<dbReference type="PRINTS" id="PR00625">
    <property type="entry name" value="JDOMAIN"/>
</dbReference>
<dbReference type="InterPro" id="IPR001623">
    <property type="entry name" value="DnaJ_domain"/>
</dbReference>
<evidence type="ECO:0000256" key="4">
    <source>
        <dbReference type="ARBA" id="ARBA00022833"/>
    </source>
</evidence>
<reference evidence="7" key="1">
    <citation type="submission" date="2025-08" db="UniProtKB">
        <authorList>
            <consortium name="RefSeq"/>
        </authorList>
    </citation>
    <scope>IDENTIFICATION</scope>
    <source>
        <strain evidence="7">MV-25-SWS-2005</strain>
        <tissue evidence="7">Whole body</tissue>
    </source>
</reference>
<dbReference type="PANTHER" id="PTHR44145:SF3">
    <property type="entry name" value="DNAJ HOMOLOG SUBFAMILY A MEMBER 3, MITOCHONDRIAL"/>
    <property type="match status" value="1"/>
</dbReference>
<dbReference type="GO" id="GO:0007005">
    <property type="term" value="P:mitochondrion organization"/>
    <property type="evidence" value="ECO:0007669"/>
    <property type="project" value="TreeGrafter"/>
</dbReference>
<dbReference type="CDD" id="cd06257">
    <property type="entry name" value="DnaJ"/>
    <property type="match status" value="1"/>
</dbReference>
<dbReference type="CDD" id="cd10747">
    <property type="entry name" value="DnaJ_C"/>
    <property type="match status" value="1"/>
</dbReference>
<dbReference type="Pfam" id="PF01556">
    <property type="entry name" value="DnaJ_C"/>
    <property type="match status" value="1"/>
</dbReference>
<protein>
    <submittedName>
        <fullName evidence="7">Protein tumorous imaginal discs, mitochondrial isoform X1</fullName>
    </submittedName>
</protein>
<evidence type="ECO:0000313" key="7">
    <source>
        <dbReference type="RefSeq" id="XP_001354208.3"/>
    </source>
</evidence>
<dbReference type="FunCoup" id="Q29FJ4">
    <property type="interactions" value="1"/>
</dbReference>
<keyword evidence="2" id="KW-0677">Repeat</keyword>
<dbReference type="SUPFAM" id="SSF57938">
    <property type="entry name" value="DnaJ/Hsp40 cysteine-rich domain"/>
    <property type="match status" value="1"/>
</dbReference>
<dbReference type="PROSITE" id="PS50076">
    <property type="entry name" value="DNAJ_2"/>
    <property type="match status" value="1"/>
</dbReference>
<accession>A0A6I8UEG5</accession>
<dbReference type="PANTHER" id="PTHR44145">
    <property type="entry name" value="DNAJ HOMOLOG SUBFAMILY A MEMBER 3, MITOCHONDRIAL"/>
    <property type="match status" value="1"/>
</dbReference>
<dbReference type="InterPro" id="IPR036410">
    <property type="entry name" value="HSP_DnaJ_Cys-rich_dom_sf"/>
</dbReference>
<accession>Q29FJ4</accession>
<dbReference type="GO" id="GO:0005739">
    <property type="term" value="C:mitochondrion"/>
    <property type="evidence" value="ECO:0007669"/>
    <property type="project" value="TreeGrafter"/>
</dbReference>
<dbReference type="InterPro" id="IPR051938">
    <property type="entry name" value="Apopto_cytoskel_mod"/>
</dbReference>
<evidence type="ECO:0000256" key="1">
    <source>
        <dbReference type="ARBA" id="ARBA00022723"/>
    </source>
</evidence>
<dbReference type="GO" id="GO:0008270">
    <property type="term" value="F:zinc ion binding"/>
    <property type="evidence" value="ECO:0007669"/>
    <property type="project" value="UniProtKB-KW"/>
</dbReference>
<dbReference type="GO" id="GO:0051082">
    <property type="term" value="F:unfolded protein binding"/>
    <property type="evidence" value="ECO:0007669"/>
    <property type="project" value="InterPro"/>
</dbReference>
<dbReference type="InterPro" id="IPR036869">
    <property type="entry name" value="J_dom_sf"/>
</dbReference>
<keyword evidence="6" id="KW-1185">Reference proteome</keyword>
<dbReference type="SUPFAM" id="SSF49493">
    <property type="entry name" value="HSP40/DnaJ peptide-binding domain"/>
    <property type="match status" value="2"/>
</dbReference>
<dbReference type="Gene3D" id="2.10.230.10">
    <property type="entry name" value="Heat shock protein DnaJ, cysteine-rich domain"/>
    <property type="match status" value="1"/>
</dbReference>
<dbReference type="SMART" id="SM00271">
    <property type="entry name" value="DnaJ"/>
    <property type="match status" value="1"/>
</dbReference>
<organism evidence="6 7">
    <name type="scientific">Drosophila pseudoobscura pseudoobscura</name>
    <name type="common">Fruit fly</name>
    <dbReference type="NCBI Taxonomy" id="46245"/>
    <lineage>
        <taxon>Eukaryota</taxon>
        <taxon>Metazoa</taxon>
        <taxon>Ecdysozoa</taxon>
        <taxon>Arthropoda</taxon>
        <taxon>Hexapoda</taxon>
        <taxon>Insecta</taxon>
        <taxon>Pterygota</taxon>
        <taxon>Neoptera</taxon>
        <taxon>Endopterygota</taxon>
        <taxon>Diptera</taxon>
        <taxon>Brachycera</taxon>
        <taxon>Muscomorpha</taxon>
        <taxon>Ephydroidea</taxon>
        <taxon>Drosophilidae</taxon>
        <taxon>Drosophila</taxon>
        <taxon>Sophophora</taxon>
    </lineage>
</organism>
<dbReference type="Gene3D" id="2.60.260.20">
    <property type="entry name" value="Urease metallochaperone UreE, N-terminal domain"/>
    <property type="match status" value="2"/>
</dbReference>
<dbReference type="SUPFAM" id="SSF46565">
    <property type="entry name" value="Chaperone J-domain"/>
    <property type="match status" value="1"/>
</dbReference>
<keyword evidence="5" id="KW-0143">Chaperone</keyword>
<dbReference type="Gene3D" id="1.10.287.110">
    <property type="entry name" value="DnaJ domain"/>
    <property type="match status" value="1"/>
</dbReference>
<dbReference type="InterPro" id="IPR002939">
    <property type="entry name" value="DnaJ_C"/>
</dbReference>
<dbReference type="InterPro" id="IPR001305">
    <property type="entry name" value="HSP_DnaJ_Cys-rich_dom"/>
</dbReference>
<dbReference type="AlphaFoldDB" id="Q29FJ4"/>
<dbReference type="Proteomes" id="UP000001819">
    <property type="component" value="Chromosome X"/>
</dbReference>
<dbReference type="eggNOG" id="KOG0715">
    <property type="taxonomic scope" value="Eukaryota"/>
</dbReference>
<dbReference type="HOGENOM" id="CLU_017633_0_7_1"/>
<sequence>MVKRSSLLISGLFILNFGKNMSRSMSLCLLSNRALLRRRITLAGLYTGRCPLKAERGYAAYQFKQPKTFYYPDRKQEAERKSGVATEQAQRQPEDGGKPKDFYYKVLGVGKYATSKEIRNAYLMLAKRYHPDKMSSGRSLKHFQEISNAYHILTDENKRLEYDQLGGVKDEKAFLEQATVNPTILGQRLDEAKKLQAETDANDEINNLKQLKGKSFELSLSFEEAANGCKKRVNIRYLRKCGKCGGKSQLMTHREVGKEPCRRCNGAGKVTKRTVTFTAEKTCEHCKGKGFINRRDCEPCGNRGFIASGVEVLVKVPPGSKDGDVITIQNPNTQERVNYRLVVERSDYFRRDGLNVHSDKLITISQAILGGSFTVRGLHEPVEIRVDPGTQTNSEIIIKSKGIRCENGVGNHVVTLKVFIPTKLSMKQRLLILSLAQAEDPIFERQNLKDK</sequence>
<dbReference type="SMR" id="Q29FJ4"/>
<dbReference type="STRING" id="46245.Q29FJ4"/>
<dbReference type="Bgee" id="FBgn0080311">
    <property type="expression patterns" value="Expressed in male reproductive system and 1 other cell type or tissue"/>
</dbReference>
<evidence type="ECO:0000256" key="3">
    <source>
        <dbReference type="ARBA" id="ARBA00022771"/>
    </source>
</evidence>
<evidence type="ECO:0000256" key="2">
    <source>
        <dbReference type="ARBA" id="ARBA00022737"/>
    </source>
</evidence>
<dbReference type="RefSeq" id="XP_001354208.3">
    <property type="nucleotide sequence ID" value="XM_001354172.4"/>
</dbReference>
<dbReference type="InParanoid" id="Q29FJ4"/>
<dbReference type="GO" id="GO:0006457">
    <property type="term" value="P:protein folding"/>
    <property type="evidence" value="ECO:0007669"/>
    <property type="project" value="InterPro"/>
</dbReference>
<keyword evidence="3" id="KW-0863">Zinc-finger</keyword>
<proteinExistence type="predicted"/>
<dbReference type="InterPro" id="IPR008971">
    <property type="entry name" value="HSP40/DnaJ_pept-bd"/>
</dbReference>
<evidence type="ECO:0000256" key="5">
    <source>
        <dbReference type="ARBA" id="ARBA00023186"/>
    </source>
</evidence>